<dbReference type="InterPro" id="IPR016874">
    <property type="entry name" value="TcmP-like"/>
</dbReference>
<name>A0A929B9X4_9PSEU</name>
<keyword evidence="2" id="KW-0808">Transferase</keyword>
<reference evidence="3" key="1">
    <citation type="submission" date="2020-10" db="EMBL/GenBank/DDBJ databases">
        <title>Diversity and distribution of actinomycetes associated with coral in the coast of Hainan.</title>
        <authorList>
            <person name="Li F."/>
        </authorList>
    </citation>
    <scope>NUCLEOTIDE SEQUENCE</scope>
    <source>
        <strain evidence="3">HNM0983</strain>
    </source>
</reference>
<dbReference type="InterPro" id="IPR007213">
    <property type="entry name" value="Ppm1/Ppm2/Tcmp"/>
</dbReference>
<dbReference type="RefSeq" id="WP_193929415.1">
    <property type="nucleotide sequence ID" value="NZ_JADEYC010000030.1"/>
</dbReference>
<dbReference type="GO" id="GO:0008168">
    <property type="term" value="F:methyltransferase activity"/>
    <property type="evidence" value="ECO:0007669"/>
    <property type="project" value="UniProtKB-KW"/>
</dbReference>
<dbReference type="InterPro" id="IPR029063">
    <property type="entry name" value="SAM-dependent_MTases_sf"/>
</dbReference>
<dbReference type="GO" id="GO:0032259">
    <property type="term" value="P:methylation"/>
    <property type="evidence" value="ECO:0007669"/>
    <property type="project" value="UniProtKB-KW"/>
</dbReference>
<dbReference type="Proteomes" id="UP000598360">
    <property type="component" value="Unassembled WGS sequence"/>
</dbReference>
<accession>A0A929B9X4</accession>
<keyword evidence="1 3" id="KW-0489">Methyltransferase</keyword>
<comment type="caution">
    <text evidence="3">The sequence shown here is derived from an EMBL/GenBank/DDBJ whole genome shotgun (WGS) entry which is preliminary data.</text>
</comment>
<gene>
    <name evidence="3" type="ORF">IQ251_16050</name>
</gene>
<sequence length="266" mass="29329">MAPVRLSAQAETLLITLYSRALDSRSPEPVLGDPAAAEAVHRIDYDFSRLQIGTDEVVGTALRSRPLDAWTRRFLDRHPDAVVLHLGCGLDDRYGRVQPGSGTDWYEIDLPEVIELRCELYGEQGDRKLVAAPATGTAALDAVPEDRPTLVVAEGVLFYLAAREVRELVTALAQRIGRGELVFDAVTPLGKRLIGRGAAVSATGAVLGWALRDPRALPSWHPRLRLLEENRIMTPAARRRMSAPYRRASALPPLRRMVRVLRYGIG</sequence>
<dbReference type="Gene3D" id="3.40.50.150">
    <property type="entry name" value="Vaccinia Virus protein VP39"/>
    <property type="match status" value="1"/>
</dbReference>
<dbReference type="EMBL" id="JADEYC010000030">
    <property type="protein sequence ID" value="MBE9375964.1"/>
    <property type="molecule type" value="Genomic_DNA"/>
</dbReference>
<protein>
    <submittedName>
        <fullName evidence="3">Class I SAM-dependent methyltransferase</fullName>
    </submittedName>
</protein>
<evidence type="ECO:0000256" key="2">
    <source>
        <dbReference type="ARBA" id="ARBA00022679"/>
    </source>
</evidence>
<proteinExistence type="predicted"/>
<dbReference type="AlphaFoldDB" id="A0A929B9X4"/>
<dbReference type="PANTHER" id="PTHR43619:SF2">
    <property type="entry name" value="S-ADENOSYL-L-METHIONINE-DEPENDENT METHYLTRANSFERASES SUPERFAMILY PROTEIN"/>
    <property type="match status" value="1"/>
</dbReference>
<dbReference type="PIRSF" id="PIRSF028177">
    <property type="entry name" value="Polyketide_synth_Omtfrase_TcmP"/>
    <property type="match status" value="1"/>
</dbReference>
<evidence type="ECO:0000256" key="1">
    <source>
        <dbReference type="ARBA" id="ARBA00022603"/>
    </source>
</evidence>
<evidence type="ECO:0000313" key="3">
    <source>
        <dbReference type="EMBL" id="MBE9375964.1"/>
    </source>
</evidence>
<dbReference type="PANTHER" id="PTHR43619">
    <property type="entry name" value="S-ADENOSYL-L-METHIONINE-DEPENDENT METHYLTRANSFERASE YKTD-RELATED"/>
    <property type="match status" value="1"/>
</dbReference>
<keyword evidence="4" id="KW-1185">Reference proteome</keyword>
<dbReference type="Pfam" id="PF04072">
    <property type="entry name" value="LCM"/>
    <property type="match status" value="1"/>
</dbReference>
<organism evidence="3 4">
    <name type="scientific">Saccharopolyspora montiporae</name>
    <dbReference type="NCBI Taxonomy" id="2781240"/>
    <lineage>
        <taxon>Bacteria</taxon>
        <taxon>Bacillati</taxon>
        <taxon>Actinomycetota</taxon>
        <taxon>Actinomycetes</taxon>
        <taxon>Pseudonocardiales</taxon>
        <taxon>Pseudonocardiaceae</taxon>
        <taxon>Saccharopolyspora</taxon>
    </lineage>
</organism>
<dbReference type="SUPFAM" id="SSF53335">
    <property type="entry name" value="S-adenosyl-L-methionine-dependent methyltransferases"/>
    <property type="match status" value="1"/>
</dbReference>
<evidence type="ECO:0000313" key="4">
    <source>
        <dbReference type="Proteomes" id="UP000598360"/>
    </source>
</evidence>